<proteinExistence type="predicted"/>
<dbReference type="EMBL" id="ASPP01042793">
    <property type="protein sequence ID" value="ETN99826.1"/>
    <property type="molecule type" value="Genomic_DNA"/>
</dbReference>
<protein>
    <submittedName>
        <fullName evidence="1">Uncharacterized protein</fullName>
    </submittedName>
</protein>
<name>X6LFC6_RETFI</name>
<sequence>MWNHSIDFNLIYIIISACKDINKTFKVLLEFDIWKHQNNNEQKYKKKMNEFVNKRCCNHSVNLFSIFFSEKYKRYAVEDAAAYTVNDAIIYVVTVKQKAKKFYHIKKNKTKISTKQFLFIQFK</sequence>
<keyword evidence="2" id="KW-1185">Reference proteome</keyword>
<gene>
    <name evidence="1" type="ORF">RFI_37641</name>
</gene>
<evidence type="ECO:0000313" key="1">
    <source>
        <dbReference type="EMBL" id="ETN99826.1"/>
    </source>
</evidence>
<dbReference type="AlphaFoldDB" id="X6LFC6"/>
<comment type="caution">
    <text evidence="1">The sequence shown here is derived from an EMBL/GenBank/DDBJ whole genome shotgun (WGS) entry which is preliminary data.</text>
</comment>
<reference evidence="1 2" key="1">
    <citation type="journal article" date="2013" name="Curr. Biol.">
        <title>The Genome of the Foraminiferan Reticulomyxa filosa.</title>
        <authorList>
            <person name="Glockner G."/>
            <person name="Hulsmann N."/>
            <person name="Schleicher M."/>
            <person name="Noegel A.A."/>
            <person name="Eichinger L."/>
            <person name="Gallinger C."/>
            <person name="Pawlowski J."/>
            <person name="Sierra R."/>
            <person name="Euteneuer U."/>
            <person name="Pillet L."/>
            <person name="Moustafa A."/>
            <person name="Platzer M."/>
            <person name="Groth M."/>
            <person name="Szafranski K."/>
            <person name="Schliwa M."/>
        </authorList>
    </citation>
    <scope>NUCLEOTIDE SEQUENCE [LARGE SCALE GENOMIC DNA]</scope>
</reference>
<organism evidence="1 2">
    <name type="scientific">Reticulomyxa filosa</name>
    <dbReference type="NCBI Taxonomy" id="46433"/>
    <lineage>
        <taxon>Eukaryota</taxon>
        <taxon>Sar</taxon>
        <taxon>Rhizaria</taxon>
        <taxon>Retaria</taxon>
        <taxon>Foraminifera</taxon>
        <taxon>Monothalamids</taxon>
        <taxon>Reticulomyxidae</taxon>
        <taxon>Reticulomyxa</taxon>
    </lineage>
</organism>
<evidence type="ECO:0000313" key="2">
    <source>
        <dbReference type="Proteomes" id="UP000023152"/>
    </source>
</evidence>
<accession>X6LFC6</accession>
<dbReference type="Proteomes" id="UP000023152">
    <property type="component" value="Unassembled WGS sequence"/>
</dbReference>